<reference evidence="1 2" key="1">
    <citation type="journal article" date="2018" name="Mol. Plant">
        <title>The genome of Artemisia annua provides insight into the evolution of Asteraceae family and artemisinin biosynthesis.</title>
        <authorList>
            <person name="Shen Q."/>
            <person name="Zhang L."/>
            <person name="Liao Z."/>
            <person name="Wang S."/>
            <person name="Yan T."/>
            <person name="Shi P."/>
            <person name="Liu M."/>
            <person name="Fu X."/>
            <person name="Pan Q."/>
            <person name="Wang Y."/>
            <person name="Lv Z."/>
            <person name="Lu X."/>
            <person name="Zhang F."/>
            <person name="Jiang W."/>
            <person name="Ma Y."/>
            <person name="Chen M."/>
            <person name="Hao X."/>
            <person name="Li L."/>
            <person name="Tang Y."/>
            <person name="Lv G."/>
            <person name="Zhou Y."/>
            <person name="Sun X."/>
            <person name="Brodelius P.E."/>
            <person name="Rose J.K.C."/>
            <person name="Tang K."/>
        </authorList>
    </citation>
    <scope>NUCLEOTIDE SEQUENCE [LARGE SCALE GENOMIC DNA]</scope>
    <source>
        <strain evidence="2">cv. Huhao1</strain>
        <tissue evidence="1">Leaf</tissue>
    </source>
</reference>
<sequence>MRSIPPSYELSFSENLTSTATRTTTCRGTKKVAGGVEVSKNEMLKTTANSNNGRKAGETSSCQSVNSQLDECEEETDEEDVVDQKVEHALMYTGRKVDTVKKDSAMHMRLSTRMTEKKSAETMVNKDSGKAVKIDSFMDDEVNVGLDKNNMKSENTNAVVEDPKGMAVLGSMEISHKKSDESCDVAASKF</sequence>
<keyword evidence="2" id="KW-1185">Reference proteome</keyword>
<name>A0A2U1NAH7_ARTAN</name>
<accession>A0A2U1NAH7</accession>
<evidence type="ECO:0000313" key="2">
    <source>
        <dbReference type="Proteomes" id="UP000245207"/>
    </source>
</evidence>
<dbReference type="OrthoDB" id="1916794at2759"/>
<evidence type="ECO:0000313" key="1">
    <source>
        <dbReference type="EMBL" id="PWA70503.1"/>
    </source>
</evidence>
<protein>
    <submittedName>
        <fullName evidence="1">Uncharacterized protein</fullName>
    </submittedName>
</protein>
<organism evidence="1 2">
    <name type="scientific">Artemisia annua</name>
    <name type="common">Sweet wormwood</name>
    <dbReference type="NCBI Taxonomy" id="35608"/>
    <lineage>
        <taxon>Eukaryota</taxon>
        <taxon>Viridiplantae</taxon>
        <taxon>Streptophyta</taxon>
        <taxon>Embryophyta</taxon>
        <taxon>Tracheophyta</taxon>
        <taxon>Spermatophyta</taxon>
        <taxon>Magnoliopsida</taxon>
        <taxon>eudicotyledons</taxon>
        <taxon>Gunneridae</taxon>
        <taxon>Pentapetalae</taxon>
        <taxon>asterids</taxon>
        <taxon>campanulids</taxon>
        <taxon>Asterales</taxon>
        <taxon>Asteraceae</taxon>
        <taxon>Asteroideae</taxon>
        <taxon>Anthemideae</taxon>
        <taxon>Artemisiinae</taxon>
        <taxon>Artemisia</taxon>
    </lineage>
</organism>
<comment type="caution">
    <text evidence="1">The sequence shown here is derived from an EMBL/GenBank/DDBJ whole genome shotgun (WGS) entry which is preliminary data.</text>
</comment>
<dbReference type="AlphaFoldDB" id="A0A2U1NAH7"/>
<proteinExistence type="predicted"/>
<dbReference type="EMBL" id="PKPP01003226">
    <property type="protein sequence ID" value="PWA70503.1"/>
    <property type="molecule type" value="Genomic_DNA"/>
</dbReference>
<gene>
    <name evidence="1" type="ORF">CTI12_AA288240</name>
</gene>
<dbReference type="Proteomes" id="UP000245207">
    <property type="component" value="Unassembled WGS sequence"/>
</dbReference>